<gene>
    <name evidence="1" type="ORF">E5S67_04444</name>
</gene>
<dbReference type="EMBL" id="SRRZ01000094">
    <property type="protein sequence ID" value="NQE36679.1"/>
    <property type="molecule type" value="Genomic_DNA"/>
</dbReference>
<keyword evidence="2" id="KW-1185">Reference proteome</keyword>
<accession>A0ABX2D239</accession>
<reference evidence="1 2" key="1">
    <citation type="journal article" date="2020" name="Sci. Rep.">
        <title>A novel cyanobacterial geosmin producer, revising GeoA distribution and dispersion patterns in Bacteria.</title>
        <authorList>
            <person name="Churro C."/>
            <person name="Semedo-Aguiar A.P."/>
            <person name="Silva A.D."/>
            <person name="Pereira-Leal J.B."/>
            <person name="Leite R.B."/>
        </authorList>
    </citation>
    <scope>NUCLEOTIDE SEQUENCE [LARGE SCALE GENOMIC DNA]</scope>
    <source>
        <strain evidence="1 2">IPMA8</strain>
    </source>
</reference>
<dbReference type="SUPFAM" id="SSF51126">
    <property type="entry name" value="Pectin lyase-like"/>
    <property type="match status" value="1"/>
</dbReference>
<proteinExistence type="predicted"/>
<evidence type="ECO:0008006" key="3">
    <source>
        <dbReference type="Google" id="ProtNLM"/>
    </source>
</evidence>
<dbReference type="InterPro" id="IPR011050">
    <property type="entry name" value="Pectin_lyase_fold/virulence"/>
</dbReference>
<evidence type="ECO:0000313" key="2">
    <source>
        <dbReference type="Proteomes" id="UP000702425"/>
    </source>
</evidence>
<dbReference type="InterPro" id="IPR012334">
    <property type="entry name" value="Pectin_lyas_fold"/>
</dbReference>
<dbReference type="Gene3D" id="2.160.20.10">
    <property type="entry name" value="Single-stranded right-handed beta-helix, Pectin lyase-like"/>
    <property type="match status" value="1"/>
</dbReference>
<name>A0ABX2D239_9CYAN</name>
<evidence type="ECO:0000313" key="1">
    <source>
        <dbReference type="EMBL" id="NQE36679.1"/>
    </source>
</evidence>
<dbReference type="Proteomes" id="UP000702425">
    <property type="component" value="Unassembled WGS sequence"/>
</dbReference>
<sequence length="348" mass="37934">MANPSTLNPILNNFPLDSGICQLSKFKLFEGPDITDITDKPDPGCPEAIEKLEKYNQQLKDEGKKPLNTRFYFLSEIEDLIGGCQNLPCFLKAIANTKYSNATLIIDKVCHLSEPLVIPSRFTLAGVGIDGEGKLTFDNLPDGVSAIRLDKAATNITIRDLAIGRLGGGVNIGIDVSRANKVFIRDVSITGFFAGIYGSRPGLFAFSVYVDRSSIFENDYNIVMHRNAFHWRIRDCILNQAKCWGLLIFGKDNDPVPPPENNMGWGNDYLISGCRFEGSGIGGALLGSHAAMLMNNRFEQNGGVGGVGVNILPSATGTRMVSNVISGNKVLNKSKKLETKRWGDIETA</sequence>
<comment type="caution">
    <text evidence="1">The sequence shown here is derived from an EMBL/GenBank/DDBJ whole genome shotgun (WGS) entry which is preliminary data.</text>
</comment>
<dbReference type="RefSeq" id="WP_172190553.1">
    <property type="nucleotide sequence ID" value="NZ_CAWPPK010000312.1"/>
</dbReference>
<protein>
    <recommendedName>
        <fullName evidence="3">Right handed beta helix domain-containing protein</fullName>
    </recommendedName>
</protein>
<organism evidence="1 2">
    <name type="scientific">Microcoleus asticus IPMA8</name>
    <dbReference type="NCBI Taxonomy" id="2563858"/>
    <lineage>
        <taxon>Bacteria</taxon>
        <taxon>Bacillati</taxon>
        <taxon>Cyanobacteriota</taxon>
        <taxon>Cyanophyceae</taxon>
        <taxon>Oscillatoriophycideae</taxon>
        <taxon>Oscillatoriales</taxon>
        <taxon>Microcoleaceae</taxon>
        <taxon>Microcoleus</taxon>
        <taxon>Microcoleus asticus</taxon>
    </lineage>
</organism>